<dbReference type="Gene3D" id="3.40.50.150">
    <property type="entry name" value="Vaccinia Virus protein VP39"/>
    <property type="match status" value="1"/>
</dbReference>
<evidence type="ECO:0000313" key="2">
    <source>
        <dbReference type="Proteomes" id="UP000219215"/>
    </source>
</evidence>
<name>A0A2C8FF34_9BACT</name>
<sequence length="299" mass="34637">MTSTKALCPLCKKNQTTYFGKHSNIEQHVHYCESCNFHFVYPHESFIHTVTDEEDRDKEEFWGSPEAEVVYLDWRKQENMRIARQVGEVASSFDKPKVFEVGLGRGPLTRLILPKVGEYWGIEPVPADLERSIDELNLDPERSLCLRAEDLDTCSPFDTMDGYFDIIVMVSVLEHVPNPAEILTSLRRLLKKGGVLIISVPDSTRFRFFHKLRTLCGIEPWSYFHISFFSDTSLDQLFLNLGFSVADRRRASLLTDKSIKYYEVHHSSRLLGLAMKAFKLFQLDNLAHMETIFYVLKKE</sequence>
<reference evidence="2" key="1">
    <citation type="submission" date="2017-09" db="EMBL/GenBank/DDBJ databases">
        <authorList>
            <person name="Regsiter A."/>
            <person name="William W."/>
        </authorList>
    </citation>
    <scope>NUCLEOTIDE SEQUENCE [LARGE SCALE GENOMIC DNA]</scope>
    <source>
        <strain evidence="2">500-1</strain>
    </source>
</reference>
<dbReference type="KEGG" id="pprf:DPRO_3850"/>
<dbReference type="Pfam" id="PF13489">
    <property type="entry name" value="Methyltransf_23"/>
    <property type="match status" value="1"/>
</dbReference>
<gene>
    <name evidence="1" type="ORF">DPRO_3850</name>
</gene>
<keyword evidence="2" id="KW-1185">Reference proteome</keyword>
<accession>A0A2C8FF34</accession>
<protein>
    <submittedName>
        <fullName evidence="1">Uncharacterized protein</fullName>
    </submittedName>
</protein>
<dbReference type="AlphaFoldDB" id="A0A2C8FF34"/>
<dbReference type="EMBL" id="LT907975">
    <property type="protein sequence ID" value="SOB60767.1"/>
    <property type="molecule type" value="Genomic_DNA"/>
</dbReference>
<dbReference type="SUPFAM" id="SSF53335">
    <property type="entry name" value="S-adenosyl-L-methionine-dependent methyltransferases"/>
    <property type="match status" value="1"/>
</dbReference>
<dbReference type="InterPro" id="IPR029063">
    <property type="entry name" value="SAM-dependent_MTases_sf"/>
</dbReference>
<organism evidence="1 2">
    <name type="scientific">Pseudodesulfovibrio profundus</name>
    <dbReference type="NCBI Taxonomy" id="57320"/>
    <lineage>
        <taxon>Bacteria</taxon>
        <taxon>Pseudomonadati</taxon>
        <taxon>Thermodesulfobacteriota</taxon>
        <taxon>Desulfovibrionia</taxon>
        <taxon>Desulfovibrionales</taxon>
        <taxon>Desulfovibrionaceae</taxon>
    </lineage>
</organism>
<dbReference type="CDD" id="cd02440">
    <property type="entry name" value="AdoMet_MTases"/>
    <property type="match status" value="1"/>
</dbReference>
<dbReference type="Proteomes" id="UP000219215">
    <property type="component" value="Chromosome DPRO"/>
</dbReference>
<dbReference type="PANTHER" id="PTHR43861">
    <property type="entry name" value="TRANS-ACONITATE 2-METHYLTRANSFERASE-RELATED"/>
    <property type="match status" value="1"/>
</dbReference>
<proteinExistence type="predicted"/>
<evidence type="ECO:0000313" key="1">
    <source>
        <dbReference type="EMBL" id="SOB60767.1"/>
    </source>
</evidence>